<evidence type="ECO:0000313" key="1">
    <source>
        <dbReference type="EMBL" id="PNP45230.1"/>
    </source>
</evidence>
<gene>
    <name evidence="1" type="ORF">THARTR1_10967</name>
</gene>
<dbReference type="EMBL" id="MTYI01000297">
    <property type="protein sequence ID" value="PNP45230.1"/>
    <property type="molecule type" value="Genomic_DNA"/>
</dbReference>
<sequence length="78" mass="8736">MNEKPPTIVQFANAASGPPVDITKANIIGMPEMKFMVCLTVRMYVAKIEVQMTNGECRRPVLKKPQGAEEFCEMLESF</sequence>
<dbReference type="Proteomes" id="UP000236290">
    <property type="component" value="Unassembled WGS sequence"/>
</dbReference>
<dbReference type="AlphaFoldDB" id="A0A2K0TI78"/>
<evidence type="ECO:0000313" key="2">
    <source>
        <dbReference type="Proteomes" id="UP000236290"/>
    </source>
</evidence>
<reference evidence="1 2" key="1">
    <citation type="submission" date="2017-02" db="EMBL/GenBank/DDBJ databases">
        <title>Genomes of Trichoderma spp. with biocontrol activity.</title>
        <authorList>
            <person name="Gardiner D."/>
            <person name="Kazan K."/>
            <person name="Vos C."/>
            <person name="Harvey P."/>
        </authorList>
    </citation>
    <scope>NUCLEOTIDE SEQUENCE [LARGE SCALE GENOMIC DNA]</scope>
    <source>
        <strain evidence="1 2">Tr1</strain>
    </source>
</reference>
<name>A0A2K0TI78_TRIHA</name>
<proteinExistence type="predicted"/>
<organism evidence="1 2">
    <name type="scientific">Trichoderma harzianum</name>
    <name type="common">Hypocrea lixii</name>
    <dbReference type="NCBI Taxonomy" id="5544"/>
    <lineage>
        <taxon>Eukaryota</taxon>
        <taxon>Fungi</taxon>
        <taxon>Dikarya</taxon>
        <taxon>Ascomycota</taxon>
        <taxon>Pezizomycotina</taxon>
        <taxon>Sordariomycetes</taxon>
        <taxon>Hypocreomycetidae</taxon>
        <taxon>Hypocreales</taxon>
        <taxon>Hypocreaceae</taxon>
        <taxon>Trichoderma</taxon>
    </lineage>
</organism>
<protein>
    <submittedName>
        <fullName evidence="1">Uncharacterized protein</fullName>
    </submittedName>
</protein>
<accession>A0A2K0TI78</accession>
<comment type="caution">
    <text evidence="1">The sequence shown here is derived from an EMBL/GenBank/DDBJ whole genome shotgun (WGS) entry which is preliminary data.</text>
</comment>